<dbReference type="Pfam" id="PF01842">
    <property type="entry name" value="ACT"/>
    <property type="match status" value="1"/>
</dbReference>
<evidence type="ECO:0000256" key="2">
    <source>
        <dbReference type="PROSITE-ProRule" id="PRU00703"/>
    </source>
</evidence>
<dbReference type="KEGG" id="dau:Daud_2208"/>
<dbReference type="InterPro" id="IPR002912">
    <property type="entry name" value="ACT_dom"/>
</dbReference>
<dbReference type="Pfam" id="PF00571">
    <property type="entry name" value="CBS"/>
    <property type="match status" value="2"/>
</dbReference>
<keyword evidence="1 2" id="KW-0129">CBS domain</keyword>
<dbReference type="HOGENOM" id="CLU_040681_6_0_9"/>
<feature type="domain" description="CBS" evidence="3">
    <location>
        <begin position="18"/>
        <end position="73"/>
    </location>
</feature>
<accession>B1I6P7</accession>
<dbReference type="PANTHER" id="PTHR43080:SF26">
    <property type="entry name" value="REGULATORY PROTEIN"/>
    <property type="match status" value="1"/>
</dbReference>
<protein>
    <submittedName>
        <fullName evidence="5">CBS domain containing protein</fullName>
    </submittedName>
</protein>
<dbReference type="Gene3D" id="3.10.580.10">
    <property type="entry name" value="CBS-domain"/>
    <property type="match status" value="1"/>
</dbReference>
<dbReference type="PANTHER" id="PTHR43080">
    <property type="entry name" value="CBS DOMAIN-CONTAINING PROTEIN CBSX3, MITOCHONDRIAL"/>
    <property type="match status" value="1"/>
</dbReference>
<keyword evidence="6" id="KW-1185">Reference proteome</keyword>
<evidence type="ECO:0000313" key="6">
    <source>
        <dbReference type="Proteomes" id="UP000008544"/>
    </source>
</evidence>
<dbReference type="InterPro" id="IPR000644">
    <property type="entry name" value="CBS_dom"/>
</dbReference>
<feature type="domain" description="CBS" evidence="3">
    <location>
        <begin position="92"/>
        <end position="151"/>
    </location>
</feature>
<dbReference type="PROSITE" id="PS51371">
    <property type="entry name" value="CBS"/>
    <property type="match status" value="2"/>
</dbReference>
<gene>
    <name evidence="5" type="ordered locus">Daud_2208</name>
</gene>
<dbReference type="CDD" id="cd04584">
    <property type="entry name" value="CBS_pair_AcuB_like"/>
    <property type="match status" value="1"/>
</dbReference>
<dbReference type="Gene3D" id="3.30.70.260">
    <property type="match status" value="1"/>
</dbReference>
<evidence type="ECO:0000256" key="1">
    <source>
        <dbReference type="ARBA" id="ARBA00023122"/>
    </source>
</evidence>
<organism evidence="5 6">
    <name type="scientific">Desulforudis audaxviator (strain MP104C)</name>
    <dbReference type="NCBI Taxonomy" id="477974"/>
    <lineage>
        <taxon>Bacteria</taxon>
        <taxon>Bacillati</taxon>
        <taxon>Bacillota</taxon>
        <taxon>Clostridia</taxon>
        <taxon>Thermoanaerobacterales</taxon>
        <taxon>Candidatus Desulforudaceae</taxon>
        <taxon>Candidatus Desulforudis</taxon>
    </lineage>
</organism>
<feature type="domain" description="ACT" evidence="4">
    <location>
        <begin position="153"/>
        <end position="221"/>
    </location>
</feature>
<dbReference type="SUPFAM" id="SSF54631">
    <property type="entry name" value="CBS-domain pair"/>
    <property type="match status" value="1"/>
</dbReference>
<dbReference type="InterPro" id="IPR051257">
    <property type="entry name" value="Diverse_CBS-Domain"/>
</dbReference>
<dbReference type="SUPFAM" id="SSF55021">
    <property type="entry name" value="ACT-like"/>
    <property type="match status" value="1"/>
</dbReference>
<dbReference type="SMART" id="SM00116">
    <property type="entry name" value="CBS"/>
    <property type="match status" value="2"/>
</dbReference>
<sequence>MKTNPIRVARAMFVQDCMTSNPITITLDTPIFQALDIMTRRKVRHLPVFQGSRLVGLVTERGLLQVSPSPATTLSMHELNYVLAKVTVKEALVKDPVWVPPQMPIEEAAQVMRQKKIGSLLVMEDGKLVGIVSQTDIVEALVRLFGLHRAGTRLVIDTEDRVGVLADITQFFKERGINIISVVTMRRDEKRFHLVFRVSIADAGALVAEIEGLGFKVVSVS</sequence>
<name>B1I6P7_DESAP</name>
<dbReference type="Proteomes" id="UP000008544">
    <property type="component" value="Chromosome"/>
</dbReference>
<reference evidence="6" key="1">
    <citation type="submission" date="2007-10" db="EMBL/GenBank/DDBJ databases">
        <title>Complete sequence of chromosome of Desulforudis audaxviator MP104C.</title>
        <authorList>
            <person name="Copeland A."/>
            <person name="Lucas S."/>
            <person name="Lapidus A."/>
            <person name="Barry K."/>
            <person name="Glavina del Rio T."/>
            <person name="Dalin E."/>
            <person name="Tice H."/>
            <person name="Bruce D."/>
            <person name="Pitluck S."/>
            <person name="Lowry S.R."/>
            <person name="Larimer F."/>
            <person name="Land M.L."/>
            <person name="Hauser L."/>
            <person name="Kyrpides N."/>
            <person name="Ivanova N.N."/>
            <person name="Richardson P."/>
        </authorList>
    </citation>
    <scope>NUCLEOTIDE SEQUENCE [LARGE SCALE GENOMIC DNA]</scope>
    <source>
        <strain evidence="6">MP104C</strain>
    </source>
</reference>
<evidence type="ECO:0000259" key="3">
    <source>
        <dbReference type="PROSITE" id="PS51371"/>
    </source>
</evidence>
<dbReference type="STRING" id="477974.Daud_2208"/>
<dbReference type="InterPro" id="IPR045865">
    <property type="entry name" value="ACT-like_dom_sf"/>
</dbReference>
<evidence type="ECO:0000259" key="4">
    <source>
        <dbReference type="PROSITE" id="PS51671"/>
    </source>
</evidence>
<dbReference type="AlphaFoldDB" id="B1I6P7"/>
<reference evidence="5 6" key="2">
    <citation type="journal article" date="2008" name="Science">
        <title>Environmental genomics reveals a single-species ecosystem deep within Earth.</title>
        <authorList>
            <person name="Chivian D."/>
            <person name="Brodie E.L."/>
            <person name="Alm E.J."/>
            <person name="Culley D.E."/>
            <person name="Dehal P.S."/>
            <person name="Desantis T.Z."/>
            <person name="Gihring T.M."/>
            <person name="Lapidus A."/>
            <person name="Lin L.H."/>
            <person name="Lowry S.R."/>
            <person name="Moser D.P."/>
            <person name="Richardson P.M."/>
            <person name="Southam G."/>
            <person name="Wanger G."/>
            <person name="Pratt L.M."/>
            <person name="Andersen G.L."/>
            <person name="Hazen T.C."/>
            <person name="Brockman F.J."/>
            <person name="Arkin A.P."/>
            <person name="Onstott T.C."/>
        </authorList>
    </citation>
    <scope>NUCLEOTIDE SEQUENCE [LARGE SCALE GENOMIC DNA]</scope>
    <source>
        <strain evidence="5 6">MP104C</strain>
    </source>
</reference>
<dbReference type="PROSITE" id="PS51671">
    <property type="entry name" value="ACT"/>
    <property type="match status" value="1"/>
</dbReference>
<dbReference type="EMBL" id="CP000860">
    <property type="protein sequence ID" value="ACA60695.1"/>
    <property type="molecule type" value="Genomic_DNA"/>
</dbReference>
<proteinExistence type="predicted"/>
<dbReference type="InterPro" id="IPR046342">
    <property type="entry name" value="CBS_dom_sf"/>
</dbReference>
<evidence type="ECO:0000313" key="5">
    <source>
        <dbReference type="EMBL" id="ACA60695.1"/>
    </source>
</evidence>
<dbReference type="eggNOG" id="COG0517">
    <property type="taxonomic scope" value="Bacteria"/>
</dbReference>